<gene>
    <name evidence="1" type="ORF">SDRG_00053</name>
</gene>
<dbReference type="RefSeq" id="XP_008603737.1">
    <property type="nucleotide sequence ID" value="XM_008605515.1"/>
</dbReference>
<accession>T0QVQ3</accession>
<dbReference type="EMBL" id="JH767132">
    <property type="protein sequence ID" value="EQC42314.1"/>
    <property type="molecule type" value="Genomic_DNA"/>
</dbReference>
<dbReference type="GeneID" id="19940780"/>
<sequence length="431" mass="47145">MTSAQSAVVIASKPELLRTIVSFIACGTTLHALLDACDRKDLDATWRSFLRLVAEWSLPPTDLWPVLQYDAMRHELGHRVWTDSDTQSLWGSDIDTYFRCNKTIDAMRRVHKNVVDGISVGWMAPATINIARGVWTSCTLYLQAKATALDIARLAAALASASALRAVSVIAPQVRYTIETNPPMHVFGDVLFPPSLEPAVWRALLQSHVVDLRLVGGSFLATSDGVKRLIQWLSTRPVMRLHLSDVHVSAIDAAALATALRNCTTLRELELGYDKDLVPAFLSQPLPRHLRRLRLFKSEPTSPHSRDITMADLDGRGSLVVDAVAFAHLTHFSMDASNLDATDIVLISTAALKLPRLSHLNISKTPRGFSATASLNNTMEMTVHSTKTLTTTALGDSISRPYAAATHLDPAVNGPLDATASLLNYCLHDYA</sequence>
<evidence type="ECO:0000313" key="2">
    <source>
        <dbReference type="Proteomes" id="UP000030762"/>
    </source>
</evidence>
<dbReference type="Gene3D" id="3.80.10.10">
    <property type="entry name" value="Ribonuclease Inhibitor"/>
    <property type="match status" value="1"/>
</dbReference>
<keyword evidence="2" id="KW-1185">Reference proteome</keyword>
<name>T0QVQ3_SAPDV</name>
<dbReference type="InParanoid" id="T0QVQ3"/>
<organism evidence="1 2">
    <name type="scientific">Saprolegnia diclina (strain VS20)</name>
    <dbReference type="NCBI Taxonomy" id="1156394"/>
    <lineage>
        <taxon>Eukaryota</taxon>
        <taxon>Sar</taxon>
        <taxon>Stramenopiles</taxon>
        <taxon>Oomycota</taxon>
        <taxon>Saprolegniomycetes</taxon>
        <taxon>Saprolegniales</taxon>
        <taxon>Saprolegniaceae</taxon>
        <taxon>Saprolegnia</taxon>
    </lineage>
</organism>
<proteinExistence type="predicted"/>
<dbReference type="SUPFAM" id="SSF52047">
    <property type="entry name" value="RNI-like"/>
    <property type="match status" value="1"/>
</dbReference>
<dbReference type="VEuPathDB" id="FungiDB:SDRG_00053"/>
<dbReference type="Proteomes" id="UP000030762">
    <property type="component" value="Unassembled WGS sequence"/>
</dbReference>
<protein>
    <submittedName>
        <fullName evidence="1">Uncharacterized protein</fullName>
    </submittedName>
</protein>
<dbReference type="AlphaFoldDB" id="T0QVQ3"/>
<evidence type="ECO:0000313" key="1">
    <source>
        <dbReference type="EMBL" id="EQC42314.1"/>
    </source>
</evidence>
<dbReference type="InterPro" id="IPR032675">
    <property type="entry name" value="LRR_dom_sf"/>
</dbReference>
<reference evidence="1 2" key="1">
    <citation type="submission" date="2012-04" db="EMBL/GenBank/DDBJ databases">
        <title>The Genome Sequence of Saprolegnia declina VS20.</title>
        <authorList>
            <consortium name="The Broad Institute Genome Sequencing Platform"/>
            <person name="Russ C."/>
            <person name="Nusbaum C."/>
            <person name="Tyler B."/>
            <person name="van West P."/>
            <person name="Dieguez-Uribeondo J."/>
            <person name="de Bruijn I."/>
            <person name="Tripathy S."/>
            <person name="Jiang R."/>
            <person name="Young S.K."/>
            <person name="Zeng Q."/>
            <person name="Gargeya S."/>
            <person name="Fitzgerald M."/>
            <person name="Haas B."/>
            <person name="Abouelleil A."/>
            <person name="Alvarado L."/>
            <person name="Arachchi H.M."/>
            <person name="Berlin A."/>
            <person name="Chapman S.B."/>
            <person name="Goldberg J."/>
            <person name="Griggs A."/>
            <person name="Gujja S."/>
            <person name="Hansen M."/>
            <person name="Howarth C."/>
            <person name="Imamovic A."/>
            <person name="Larimer J."/>
            <person name="McCowen C."/>
            <person name="Montmayeur A."/>
            <person name="Murphy C."/>
            <person name="Neiman D."/>
            <person name="Pearson M."/>
            <person name="Priest M."/>
            <person name="Roberts A."/>
            <person name="Saif S."/>
            <person name="Shea T."/>
            <person name="Sisk P."/>
            <person name="Sykes S."/>
            <person name="Wortman J."/>
            <person name="Nusbaum C."/>
            <person name="Birren B."/>
        </authorList>
    </citation>
    <scope>NUCLEOTIDE SEQUENCE [LARGE SCALE GENOMIC DNA]</scope>
    <source>
        <strain evidence="1 2">VS20</strain>
    </source>
</reference>